<evidence type="ECO:0000313" key="2">
    <source>
        <dbReference type="EMBL" id="KAI2650866.1"/>
    </source>
</evidence>
<keyword evidence="3" id="KW-1185">Reference proteome</keyword>
<sequence>MYMEIVFRESLIAFVECPTPDPVPSPPSPRSMEYKPEPTTDGESKPSSTVEPITSDQVREPVTSLAMEFSVEHEDAEESLDHCTSTDGELKLELGQMDLINFDEDIYADMPPLIPPSSELLVDPEPSVCPDLSACLDFPSILHSSLPQP</sequence>
<dbReference type="Proteomes" id="UP000830375">
    <property type="component" value="Unassembled WGS sequence"/>
</dbReference>
<comment type="caution">
    <text evidence="2">The sequence shown here is derived from an EMBL/GenBank/DDBJ whole genome shotgun (WGS) entry which is preliminary data.</text>
</comment>
<feature type="compositionally biased region" description="Pro residues" evidence="1">
    <location>
        <begin position="19"/>
        <end position="29"/>
    </location>
</feature>
<feature type="region of interest" description="Disordered" evidence="1">
    <location>
        <begin position="16"/>
        <end position="56"/>
    </location>
</feature>
<evidence type="ECO:0000256" key="1">
    <source>
        <dbReference type="SAM" id="MobiDB-lite"/>
    </source>
</evidence>
<evidence type="ECO:0000313" key="3">
    <source>
        <dbReference type="Proteomes" id="UP000830375"/>
    </source>
</evidence>
<organism evidence="2 3">
    <name type="scientific">Labeo rohita</name>
    <name type="common">Indian major carp</name>
    <name type="synonym">Cyprinus rohita</name>
    <dbReference type="NCBI Taxonomy" id="84645"/>
    <lineage>
        <taxon>Eukaryota</taxon>
        <taxon>Metazoa</taxon>
        <taxon>Chordata</taxon>
        <taxon>Craniata</taxon>
        <taxon>Vertebrata</taxon>
        <taxon>Euteleostomi</taxon>
        <taxon>Actinopterygii</taxon>
        <taxon>Neopterygii</taxon>
        <taxon>Teleostei</taxon>
        <taxon>Ostariophysi</taxon>
        <taxon>Cypriniformes</taxon>
        <taxon>Cyprinidae</taxon>
        <taxon>Labeoninae</taxon>
        <taxon>Labeonini</taxon>
        <taxon>Labeo</taxon>
    </lineage>
</organism>
<protein>
    <submittedName>
        <fullName evidence="2">Gag polyprotein</fullName>
    </submittedName>
</protein>
<feature type="compositionally biased region" description="Basic and acidic residues" evidence="1">
    <location>
        <begin position="32"/>
        <end position="44"/>
    </location>
</feature>
<reference evidence="2 3" key="1">
    <citation type="submission" date="2022-01" db="EMBL/GenBank/DDBJ databases">
        <title>A high-quality chromosome-level genome assembly of rohu carp, Labeo rohita.</title>
        <authorList>
            <person name="Arick M.A. II"/>
            <person name="Hsu C.-Y."/>
            <person name="Magbanua Z."/>
            <person name="Pechanova O."/>
            <person name="Grover C."/>
            <person name="Miller E."/>
            <person name="Thrash A."/>
            <person name="Ezzel L."/>
            <person name="Alam S."/>
            <person name="Benzie J."/>
            <person name="Hamilton M."/>
            <person name="Karsi A."/>
            <person name="Lawrence M.L."/>
            <person name="Peterson D.G."/>
        </authorList>
    </citation>
    <scope>NUCLEOTIDE SEQUENCE [LARGE SCALE GENOMIC DNA]</scope>
    <source>
        <strain evidence="3">BAU-BD-2019</strain>
        <tissue evidence="2">Blood</tissue>
    </source>
</reference>
<feature type="compositionally biased region" description="Polar residues" evidence="1">
    <location>
        <begin position="45"/>
        <end position="56"/>
    </location>
</feature>
<dbReference type="EMBL" id="JACTAM010000022">
    <property type="protein sequence ID" value="KAI2650866.1"/>
    <property type="molecule type" value="Genomic_DNA"/>
</dbReference>
<gene>
    <name evidence="2" type="ORF">H4Q32_028191</name>
</gene>
<proteinExistence type="predicted"/>
<name>A0ABQ8LKV6_LABRO</name>
<accession>A0ABQ8LKV6</accession>